<dbReference type="EnsemblPlants" id="AET5Gv20503700.13">
    <property type="protein sequence ID" value="AET5Gv20503700.13"/>
    <property type="gene ID" value="AET5Gv20503700"/>
</dbReference>
<reference evidence="1" key="4">
    <citation type="submission" date="2019-03" db="UniProtKB">
        <authorList>
            <consortium name="EnsemblPlants"/>
        </authorList>
    </citation>
    <scope>IDENTIFICATION</scope>
</reference>
<reference evidence="2" key="1">
    <citation type="journal article" date="2014" name="Science">
        <title>Ancient hybridizations among the ancestral genomes of bread wheat.</title>
        <authorList>
            <consortium name="International Wheat Genome Sequencing Consortium,"/>
            <person name="Marcussen T."/>
            <person name="Sandve S.R."/>
            <person name="Heier L."/>
            <person name="Spannagl M."/>
            <person name="Pfeifer M."/>
            <person name="Jakobsen K.S."/>
            <person name="Wulff B.B."/>
            <person name="Steuernagel B."/>
            <person name="Mayer K.F."/>
            <person name="Olsen O.A."/>
        </authorList>
    </citation>
    <scope>NUCLEOTIDE SEQUENCE [LARGE SCALE GENOMIC DNA]</scope>
    <source>
        <strain evidence="2">cv. AL8/78</strain>
    </source>
</reference>
<reference evidence="2" key="2">
    <citation type="journal article" date="2017" name="Nat. Plants">
        <title>The Aegilops tauschii genome reveals multiple impacts of transposons.</title>
        <authorList>
            <person name="Zhao G."/>
            <person name="Zou C."/>
            <person name="Li K."/>
            <person name="Wang K."/>
            <person name="Li T."/>
            <person name="Gao L."/>
            <person name="Zhang X."/>
            <person name="Wang H."/>
            <person name="Yang Z."/>
            <person name="Liu X."/>
            <person name="Jiang W."/>
            <person name="Mao L."/>
            <person name="Kong X."/>
            <person name="Jiao Y."/>
            <person name="Jia J."/>
        </authorList>
    </citation>
    <scope>NUCLEOTIDE SEQUENCE [LARGE SCALE GENOMIC DNA]</scope>
    <source>
        <strain evidence="2">cv. AL8/78</strain>
    </source>
</reference>
<dbReference type="AlphaFoldDB" id="A0A453KSU5"/>
<keyword evidence="2" id="KW-1185">Reference proteome</keyword>
<evidence type="ECO:0000313" key="1">
    <source>
        <dbReference type="EnsemblPlants" id="AET5Gv20503700.13"/>
    </source>
</evidence>
<organism evidence="1 2">
    <name type="scientific">Aegilops tauschii subsp. strangulata</name>
    <name type="common">Goatgrass</name>
    <dbReference type="NCBI Taxonomy" id="200361"/>
    <lineage>
        <taxon>Eukaryota</taxon>
        <taxon>Viridiplantae</taxon>
        <taxon>Streptophyta</taxon>
        <taxon>Embryophyta</taxon>
        <taxon>Tracheophyta</taxon>
        <taxon>Spermatophyta</taxon>
        <taxon>Magnoliopsida</taxon>
        <taxon>Liliopsida</taxon>
        <taxon>Poales</taxon>
        <taxon>Poaceae</taxon>
        <taxon>BOP clade</taxon>
        <taxon>Pooideae</taxon>
        <taxon>Triticodae</taxon>
        <taxon>Triticeae</taxon>
        <taxon>Triticinae</taxon>
        <taxon>Aegilops</taxon>
    </lineage>
</organism>
<reference evidence="1" key="3">
    <citation type="journal article" date="2017" name="Nature">
        <title>Genome sequence of the progenitor of the wheat D genome Aegilops tauschii.</title>
        <authorList>
            <person name="Luo M.C."/>
            <person name="Gu Y.Q."/>
            <person name="Puiu D."/>
            <person name="Wang H."/>
            <person name="Twardziok S.O."/>
            <person name="Deal K.R."/>
            <person name="Huo N."/>
            <person name="Zhu T."/>
            <person name="Wang L."/>
            <person name="Wang Y."/>
            <person name="McGuire P.E."/>
            <person name="Liu S."/>
            <person name="Long H."/>
            <person name="Ramasamy R.K."/>
            <person name="Rodriguez J.C."/>
            <person name="Van S.L."/>
            <person name="Yuan L."/>
            <person name="Wang Z."/>
            <person name="Xia Z."/>
            <person name="Xiao L."/>
            <person name="Anderson O.D."/>
            <person name="Ouyang S."/>
            <person name="Liang Y."/>
            <person name="Zimin A.V."/>
            <person name="Pertea G."/>
            <person name="Qi P."/>
            <person name="Bennetzen J.L."/>
            <person name="Dai X."/>
            <person name="Dawson M.W."/>
            <person name="Muller H.G."/>
            <person name="Kugler K."/>
            <person name="Rivarola-Duarte L."/>
            <person name="Spannagl M."/>
            <person name="Mayer K.F.X."/>
            <person name="Lu F.H."/>
            <person name="Bevan M.W."/>
            <person name="Leroy P."/>
            <person name="Li P."/>
            <person name="You F.M."/>
            <person name="Sun Q."/>
            <person name="Liu Z."/>
            <person name="Lyons E."/>
            <person name="Wicker T."/>
            <person name="Salzberg S.L."/>
            <person name="Devos K.M."/>
            <person name="Dvorak J."/>
        </authorList>
    </citation>
    <scope>NUCLEOTIDE SEQUENCE [LARGE SCALE GENOMIC DNA]</scope>
    <source>
        <strain evidence="1">cv. AL8/78</strain>
    </source>
</reference>
<accession>A0A453KSU5</accession>
<dbReference type="Gramene" id="AET5Gv20503700.13">
    <property type="protein sequence ID" value="AET5Gv20503700.13"/>
    <property type="gene ID" value="AET5Gv20503700"/>
</dbReference>
<evidence type="ECO:0000313" key="2">
    <source>
        <dbReference type="Proteomes" id="UP000015105"/>
    </source>
</evidence>
<reference evidence="1" key="5">
    <citation type="journal article" date="2021" name="G3 (Bethesda)">
        <title>Aegilops tauschii genome assembly Aet v5.0 features greater sequence contiguity and improved annotation.</title>
        <authorList>
            <person name="Wang L."/>
            <person name="Zhu T."/>
            <person name="Rodriguez J.C."/>
            <person name="Deal K.R."/>
            <person name="Dubcovsky J."/>
            <person name="McGuire P.E."/>
            <person name="Lux T."/>
            <person name="Spannagl M."/>
            <person name="Mayer K.F.X."/>
            <person name="Baldrich P."/>
            <person name="Meyers B.C."/>
            <person name="Huo N."/>
            <person name="Gu Y.Q."/>
            <person name="Zhou H."/>
            <person name="Devos K.M."/>
            <person name="Bennetzen J.L."/>
            <person name="Unver T."/>
            <person name="Budak H."/>
            <person name="Gulick P.J."/>
            <person name="Galiba G."/>
            <person name="Kalapos B."/>
            <person name="Nelson D.R."/>
            <person name="Li P."/>
            <person name="You F.M."/>
            <person name="Luo M.C."/>
            <person name="Dvorak J."/>
        </authorList>
    </citation>
    <scope>NUCLEOTIDE SEQUENCE [LARGE SCALE GENOMIC DNA]</scope>
    <source>
        <strain evidence="1">cv. AL8/78</strain>
    </source>
</reference>
<proteinExistence type="predicted"/>
<name>A0A453KSU5_AEGTS</name>
<dbReference type="Proteomes" id="UP000015105">
    <property type="component" value="Chromosome 5D"/>
</dbReference>
<protein>
    <submittedName>
        <fullName evidence="1">Uncharacterized protein</fullName>
    </submittedName>
</protein>
<sequence length="96" mass="10309">TRNLVCGIARCTYGLTTTLPLVCAVGAWVPVSQLAEHEVAAYSKLEEERASKHLDVLIDICASQRVRSSTPTPPPFVSSDDEAILILIPTTAETLS</sequence>